<dbReference type="Gene3D" id="3.40.91.30">
    <property type="match status" value="1"/>
</dbReference>
<dbReference type="EMBL" id="MN740699">
    <property type="protein sequence ID" value="QHU08787.1"/>
    <property type="molecule type" value="Genomic_DNA"/>
</dbReference>
<organism evidence="2">
    <name type="scientific">viral metagenome</name>
    <dbReference type="NCBI Taxonomy" id="1070528"/>
    <lineage>
        <taxon>unclassified sequences</taxon>
        <taxon>metagenomes</taxon>
        <taxon>organismal metagenomes</taxon>
    </lineage>
</organism>
<evidence type="ECO:0000313" key="2">
    <source>
        <dbReference type="EMBL" id="QHU08787.1"/>
    </source>
</evidence>
<dbReference type="GO" id="GO:0004519">
    <property type="term" value="F:endonuclease activity"/>
    <property type="evidence" value="ECO:0007669"/>
    <property type="project" value="InterPro"/>
</dbReference>
<dbReference type="Pfam" id="PF08722">
    <property type="entry name" value="Tn7_TnsA-like_N"/>
    <property type="match status" value="1"/>
</dbReference>
<dbReference type="InterPro" id="IPR046390">
    <property type="entry name" value="NUCL_HEAD_T4"/>
</dbReference>
<protein>
    <recommendedName>
        <fullName evidence="1">TnsA endonuclease N-terminal domain-containing protein</fullName>
    </recommendedName>
</protein>
<name>A0A6C0JWM1_9ZZZZ</name>
<dbReference type="InterPro" id="IPR014833">
    <property type="entry name" value="TnsA_N"/>
</dbReference>
<reference evidence="2" key="1">
    <citation type="journal article" date="2020" name="Nature">
        <title>Giant virus diversity and host interactions through global metagenomics.</title>
        <authorList>
            <person name="Schulz F."/>
            <person name="Roux S."/>
            <person name="Paez-Espino D."/>
            <person name="Jungbluth S."/>
            <person name="Walsh D.A."/>
            <person name="Denef V.J."/>
            <person name="McMahon K.D."/>
            <person name="Konstantinidis K.T."/>
            <person name="Eloe-Fadrosh E.A."/>
            <person name="Kyrpides N.C."/>
            <person name="Woyke T."/>
        </authorList>
    </citation>
    <scope>NUCLEOTIDE SEQUENCE</scope>
    <source>
        <strain evidence="2">GVMAG-S-1064190-84</strain>
    </source>
</reference>
<dbReference type="AlphaFoldDB" id="A0A6C0JWM1"/>
<sequence>MGFPTPKRFIPKHPEKYNGDASNIVARSSWELRVMKYLDATDNIIYWASEELAIPYISPVDGRQHRYFVDFILKVKNKHGEITVHLWEVKPHIQTLIPVQGKRRTKKFLTECSTYVVNQAKWKAAEEFCRNQGWKFSVLTEYELGIKKRR</sequence>
<evidence type="ECO:0000259" key="1">
    <source>
        <dbReference type="Pfam" id="PF08722"/>
    </source>
</evidence>
<accession>A0A6C0JWM1</accession>
<dbReference type="HAMAP" id="MF_04160">
    <property type="entry name" value="NUCL_HEAD_T4"/>
    <property type="match status" value="1"/>
</dbReference>
<proteinExistence type="inferred from homology"/>
<feature type="domain" description="TnsA endonuclease N-terminal" evidence="1">
    <location>
        <begin position="42"/>
        <end position="141"/>
    </location>
</feature>
<dbReference type="GO" id="GO:0004527">
    <property type="term" value="F:exonuclease activity"/>
    <property type="evidence" value="ECO:0007669"/>
    <property type="project" value="InterPro"/>
</dbReference>